<keyword evidence="3 8" id="KW-0489">Methyltransferase</keyword>
<evidence type="ECO:0000256" key="7">
    <source>
        <dbReference type="ARBA" id="ARBA00023242"/>
    </source>
</evidence>
<evidence type="ECO:0000256" key="4">
    <source>
        <dbReference type="ARBA" id="ARBA00022679"/>
    </source>
</evidence>
<accession>Q23UC8</accession>
<dbReference type="Gene3D" id="3.10.330.20">
    <property type="match status" value="1"/>
</dbReference>
<evidence type="ECO:0000256" key="3">
    <source>
        <dbReference type="ARBA" id="ARBA00022603"/>
    </source>
</evidence>
<feature type="binding site" evidence="9">
    <location>
        <position position="201"/>
    </location>
    <ligand>
        <name>S-adenosyl-L-methionine</name>
        <dbReference type="ChEBI" id="CHEBI:59789"/>
    </ligand>
</feature>
<evidence type="ECO:0000256" key="10">
    <source>
        <dbReference type="SAM" id="MobiDB-lite"/>
    </source>
</evidence>
<dbReference type="AlphaFoldDB" id="Q23UC8"/>
<evidence type="ECO:0000256" key="6">
    <source>
        <dbReference type="ARBA" id="ARBA00022694"/>
    </source>
</evidence>
<dbReference type="PANTHER" id="PTHR12133">
    <property type="entry name" value="TRNA (ADENINE(58)-N(1))-METHYLTRANSFERASE"/>
    <property type="match status" value="1"/>
</dbReference>
<dbReference type="STRING" id="312017.Q23UC8"/>
<feature type="compositionally biased region" description="Basic residues" evidence="10">
    <location>
        <begin position="366"/>
        <end position="381"/>
    </location>
</feature>
<evidence type="ECO:0000256" key="1">
    <source>
        <dbReference type="ARBA" id="ARBA00004123"/>
    </source>
</evidence>
<feature type="binding site" evidence="9">
    <location>
        <position position="229"/>
    </location>
    <ligand>
        <name>S-adenosyl-L-methionine</name>
        <dbReference type="ChEBI" id="CHEBI:59789"/>
    </ligand>
</feature>
<gene>
    <name evidence="12" type="ORF">TTHERM_00797980</name>
</gene>
<evidence type="ECO:0000259" key="11">
    <source>
        <dbReference type="Pfam" id="PF08704"/>
    </source>
</evidence>
<keyword evidence="7" id="KW-0539">Nucleus</keyword>
<dbReference type="InterPro" id="IPR029063">
    <property type="entry name" value="SAM-dependent_MTases_sf"/>
</dbReference>
<dbReference type="PIRSF" id="PIRSF017269">
    <property type="entry name" value="GCD14"/>
    <property type="match status" value="1"/>
</dbReference>
<reference evidence="13" key="1">
    <citation type="journal article" date="2006" name="PLoS Biol.">
        <title>Macronuclear genome sequence of the ciliate Tetrahymena thermophila, a model eukaryote.</title>
        <authorList>
            <person name="Eisen J.A."/>
            <person name="Coyne R.S."/>
            <person name="Wu M."/>
            <person name="Wu D."/>
            <person name="Thiagarajan M."/>
            <person name="Wortman J.R."/>
            <person name="Badger J.H."/>
            <person name="Ren Q."/>
            <person name="Amedeo P."/>
            <person name="Jones K.M."/>
            <person name="Tallon L.J."/>
            <person name="Delcher A.L."/>
            <person name="Salzberg S.L."/>
            <person name="Silva J.C."/>
            <person name="Haas B.J."/>
            <person name="Majoros W.H."/>
            <person name="Farzad M."/>
            <person name="Carlton J.M."/>
            <person name="Smith R.K. Jr."/>
            <person name="Garg J."/>
            <person name="Pearlman R.E."/>
            <person name="Karrer K.M."/>
            <person name="Sun L."/>
            <person name="Manning G."/>
            <person name="Elde N.C."/>
            <person name="Turkewitz A.P."/>
            <person name="Asai D.J."/>
            <person name="Wilkes D.E."/>
            <person name="Wang Y."/>
            <person name="Cai H."/>
            <person name="Collins K."/>
            <person name="Stewart B.A."/>
            <person name="Lee S.R."/>
            <person name="Wilamowska K."/>
            <person name="Weinberg Z."/>
            <person name="Ruzzo W.L."/>
            <person name="Wloga D."/>
            <person name="Gaertig J."/>
            <person name="Frankel J."/>
            <person name="Tsao C.-C."/>
            <person name="Gorovsky M.A."/>
            <person name="Keeling P.J."/>
            <person name="Waller R.F."/>
            <person name="Patron N.J."/>
            <person name="Cherry J.M."/>
            <person name="Stover N.A."/>
            <person name="Krieger C.J."/>
            <person name="del Toro C."/>
            <person name="Ryder H.F."/>
            <person name="Williamson S.C."/>
            <person name="Barbeau R.A."/>
            <person name="Hamilton E.P."/>
            <person name="Orias E."/>
        </authorList>
    </citation>
    <scope>NUCLEOTIDE SEQUENCE [LARGE SCALE GENOMIC DNA]</scope>
    <source>
        <strain evidence="13">SB210</strain>
    </source>
</reference>
<comment type="catalytic activity">
    <reaction evidence="8">
        <text>adenosine(58) in tRNA + S-adenosyl-L-methionine = N(1)-methyladenosine(58) in tRNA + S-adenosyl-L-homocysteine + H(+)</text>
        <dbReference type="Rhea" id="RHEA:43152"/>
        <dbReference type="Rhea" id="RHEA-COMP:10365"/>
        <dbReference type="Rhea" id="RHEA-COMP:10366"/>
        <dbReference type="ChEBI" id="CHEBI:15378"/>
        <dbReference type="ChEBI" id="CHEBI:57856"/>
        <dbReference type="ChEBI" id="CHEBI:59789"/>
        <dbReference type="ChEBI" id="CHEBI:74411"/>
        <dbReference type="ChEBI" id="CHEBI:74491"/>
        <dbReference type="EC" id="2.1.1.220"/>
    </reaction>
</comment>
<evidence type="ECO:0000256" key="2">
    <source>
        <dbReference type="ARBA" id="ARBA00012796"/>
    </source>
</evidence>
<evidence type="ECO:0000313" key="12">
    <source>
        <dbReference type="EMBL" id="EAS00137.3"/>
    </source>
</evidence>
<feature type="compositionally biased region" description="Acidic residues" evidence="10">
    <location>
        <begin position="333"/>
        <end position="362"/>
    </location>
</feature>
<dbReference type="GeneID" id="7827718"/>
<dbReference type="CDD" id="cd02440">
    <property type="entry name" value="AdoMet_MTases"/>
    <property type="match status" value="1"/>
</dbReference>
<keyword evidence="4 8" id="KW-0808">Transferase</keyword>
<dbReference type="InterPro" id="IPR014816">
    <property type="entry name" value="tRNA_MeTrfase_Gcd14"/>
</dbReference>
<dbReference type="GO" id="GO:0030488">
    <property type="term" value="P:tRNA methylation"/>
    <property type="evidence" value="ECO:0007669"/>
    <property type="project" value="InterPro"/>
</dbReference>
<comment type="similarity">
    <text evidence="8">Belongs to the class I-like SAM-binding methyltransferase superfamily. TRM61 family.</text>
</comment>
<feature type="binding site" evidence="9">
    <location>
        <begin position="153"/>
        <end position="156"/>
    </location>
    <ligand>
        <name>S-adenosyl-L-methionine</name>
        <dbReference type="ChEBI" id="CHEBI:59789"/>
    </ligand>
</feature>
<dbReference type="Gene3D" id="3.40.50.150">
    <property type="entry name" value="Vaccinia Virus protein VP39"/>
    <property type="match status" value="1"/>
</dbReference>
<protein>
    <recommendedName>
        <fullName evidence="2 8">tRNA (adenine(58)-N(1))-methyltransferase</fullName>
        <ecNumber evidence="2 8">2.1.1.220</ecNumber>
    </recommendedName>
</protein>
<feature type="region of interest" description="Disordered" evidence="10">
    <location>
        <begin position="1"/>
        <end position="37"/>
    </location>
</feature>
<evidence type="ECO:0000256" key="9">
    <source>
        <dbReference type="PIRSR" id="PIRSR017269-1"/>
    </source>
</evidence>
<keyword evidence="6 8" id="KW-0819">tRNA processing</keyword>
<dbReference type="InParanoid" id="Q23UC8"/>
<proteinExistence type="inferred from homology"/>
<keyword evidence="5 8" id="KW-0949">S-adenosyl-L-methionine</keyword>
<dbReference type="Pfam" id="PF08704">
    <property type="entry name" value="GCD14"/>
    <property type="match status" value="1"/>
</dbReference>
<feature type="compositionally biased region" description="Low complexity" evidence="10">
    <location>
        <begin position="13"/>
        <end position="32"/>
    </location>
</feature>
<feature type="binding site" evidence="9">
    <location>
        <position position="174"/>
    </location>
    <ligand>
        <name>S-adenosyl-L-methionine</name>
        <dbReference type="ChEBI" id="CHEBI:59789"/>
    </ligand>
</feature>
<dbReference type="EC" id="2.1.1.220" evidence="2 8"/>
<dbReference type="GO" id="GO:0031515">
    <property type="term" value="C:tRNA (m1A) methyltransferase complex"/>
    <property type="evidence" value="ECO:0007669"/>
    <property type="project" value="UniProtKB-UniRule"/>
</dbReference>
<organism evidence="12 13">
    <name type="scientific">Tetrahymena thermophila (strain SB210)</name>
    <dbReference type="NCBI Taxonomy" id="312017"/>
    <lineage>
        <taxon>Eukaryota</taxon>
        <taxon>Sar</taxon>
        <taxon>Alveolata</taxon>
        <taxon>Ciliophora</taxon>
        <taxon>Intramacronucleata</taxon>
        <taxon>Oligohymenophorea</taxon>
        <taxon>Hymenostomatida</taxon>
        <taxon>Tetrahymenina</taxon>
        <taxon>Tetrahymenidae</taxon>
        <taxon>Tetrahymena</taxon>
    </lineage>
</organism>
<keyword evidence="13" id="KW-1185">Reference proteome</keyword>
<dbReference type="OMA" id="NCEEMRI"/>
<dbReference type="eggNOG" id="KOG2915">
    <property type="taxonomic scope" value="Eukaryota"/>
</dbReference>
<dbReference type="KEGG" id="tet:TTHERM_00797980"/>
<feature type="region of interest" description="Disordered" evidence="10">
    <location>
        <begin position="313"/>
        <end position="398"/>
    </location>
</feature>
<dbReference type="HOGENOM" id="CLU_025402_4_0_1"/>
<dbReference type="PROSITE" id="PS51620">
    <property type="entry name" value="SAM_TRM61"/>
    <property type="match status" value="1"/>
</dbReference>
<comment type="subcellular location">
    <subcellularLocation>
        <location evidence="1">Nucleus</location>
    </subcellularLocation>
</comment>
<feature type="domain" description="tRNA (adenine(58)-N(1))-methyltransferase catalytic subunit TRM61 C-terminal" evidence="11">
    <location>
        <begin position="104"/>
        <end position="330"/>
    </location>
</feature>
<feature type="compositionally biased region" description="Polar residues" evidence="10">
    <location>
        <begin position="1"/>
        <end position="12"/>
    </location>
</feature>
<evidence type="ECO:0000256" key="5">
    <source>
        <dbReference type="ARBA" id="ARBA00022691"/>
    </source>
</evidence>
<dbReference type="GO" id="GO:0160107">
    <property type="term" value="F:tRNA (adenine(58)-N1)-methyltransferase activity"/>
    <property type="evidence" value="ECO:0007669"/>
    <property type="project" value="UniProtKB-EC"/>
</dbReference>
<dbReference type="SUPFAM" id="SSF53335">
    <property type="entry name" value="S-adenosyl-L-methionine-dependent methyltransferases"/>
    <property type="match status" value="1"/>
</dbReference>
<evidence type="ECO:0000313" key="13">
    <source>
        <dbReference type="Proteomes" id="UP000009168"/>
    </source>
</evidence>
<dbReference type="FunCoup" id="Q23UC8">
    <property type="interactions" value="170"/>
</dbReference>
<evidence type="ECO:0000256" key="8">
    <source>
        <dbReference type="PIRNR" id="PIRNR017269"/>
    </source>
</evidence>
<feature type="compositionally biased region" description="Low complexity" evidence="10">
    <location>
        <begin position="315"/>
        <end position="332"/>
    </location>
</feature>
<dbReference type="PANTHER" id="PTHR12133:SF2">
    <property type="entry name" value="TRNA (ADENINE(58)-N(1))-METHYLTRANSFERASE CATALYTIC SUBUNIT TRMT61A"/>
    <property type="match status" value="1"/>
</dbReference>
<dbReference type="InterPro" id="IPR049470">
    <property type="entry name" value="TRM61_C"/>
</dbReference>
<dbReference type="RefSeq" id="XP_001020382.3">
    <property type="nucleotide sequence ID" value="XM_001020382.4"/>
</dbReference>
<dbReference type="EMBL" id="GG662628">
    <property type="protein sequence ID" value="EAS00137.3"/>
    <property type="molecule type" value="Genomic_DNA"/>
</dbReference>
<dbReference type="OrthoDB" id="1925287at2759"/>
<sequence>MEGEIQAQNAETEQQVKNQNEQSQQSANQVANEEVKQSDNQQQLLSNTIKYGDQVVFYESVNSMKMQTIVENGFFQNRFGYFGHSEVVGKQFGQKIFNLKKNAFIYLLRPDPVLITDTLSHLTQILYQADISYVISKMNIQPGSIVVESGTGSASLSSSIARTIQDEGHLYTFEFNEARAKNGAEVLAAQGLKNFDVIWRDVLSNGFMPIPGERVYNLKEHSADAVFLDLPRPYEAITHAKQVLKKGGRLCCFSPCIEQVMKNCEEMRIQKFVQIVTIEVIQRPFERRERTFQSAFQVLNPNFINNKRKRDEVGDNAQEQENIQEDQQQQIAAEDENENNDEENNQDDEQGEDEEESQEEADQANKKGKQNKNNKKDKRNKQQNNQNGSKPIPQFIRPQITKVVYSSGPKEIKGHTGYLSFGICI</sequence>
<dbReference type="Proteomes" id="UP000009168">
    <property type="component" value="Unassembled WGS sequence"/>
</dbReference>
<dbReference type="GO" id="GO:0005634">
    <property type="term" value="C:nucleus"/>
    <property type="evidence" value="ECO:0007669"/>
    <property type="project" value="UniProtKB-SubCell"/>
</dbReference>
<name>Q23UC8_TETTS</name>